<comment type="caution">
    <text evidence="3">The sequence shown here is derived from an EMBL/GenBank/DDBJ whole genome shotgun (WGS) entry which is preliminary data.</text>
</comment>
<protein>
    <submittedName>
        <fullName evidence="3">AIR carboxylase family protein</fullName>
    </submittedName>
</protein>
<feature type="transmembrane region" description="Helical" evidence="1">
    <location>
        <begin position="12"/>
        <end position="32"/>
    </location>
</feature>
<gene>
    <name evidence="3" type="ORF">LIQ10_19580</name>
</gene>
<dbReference type="PANTHER" id="PTHR43064">
    <property type="entry name" value="PHOSPHORIBOSYLAMINOIMIDAZOLE CARBOXYLASE-RELATED"/>
    <property type="match status" value="1"/>
</dbReference>
<dbReference type="InterPro" id="IPR039476">
    <property type="entry name" value="P2CMN_synthase_LarB"/>
</dbReference>
<organism evidence="3 4">
    <name type="scientific">Mediterraneibacter gnavus</name>
    <name type="common">Ruminococcus gnavus</name>
    <dbReference type="NCBI Taxonomy" id="33038"/>
    <lineage>
        <taxon>Bacteria</taxon>
        <taxon>Bacillati</taxon>
        <taxon>Bacillota</taxon>
        <taxon>Clostridia</taxon>
        <taxon>Lachnospirales</taxon>
        <taxon>Lachnospiraceae</taxon>
        <taxon>Mediterraneibacter</taxon>
    </lineage>
</organism>
<dbReference type="GO" id="GO:0006189">
    <property type="term" value="P:'de novo' IMP biosynthetic process"/>
    <property type="evidence" value="ECO:0007669"/>
    <property type="project" value="InterPro"/>
</dbReference>
<dbReference type="GO" id="GO:0016787">
    <property type="term" value="F:hydrolase activity"/>
    <property type="evidence" value="ECO:0007669"/>
    <property type="project" value="InterPro"/>
</dbReference>
<dbReference type="SUPFAM" id="SSF52255">
    <property type="entry name" value="N5-CAIR mutase (phosphoribosylaminoimidazole carboxylase, PurE)"/>
    <property type="match status" value="1"/>
</dbReference>
<feature type="domain" description="PurE" evidence="2">
    <location>
        <begin position="1"/>
        <end position="90"/>
    </location>
</feature>
<evidence type="ECO:0000259" key="2">
    <source>
        <dbReference type="SMART" id="SM01001"/>
    </source>
</evidence>
<reference evidence="3" key="1">
    <citation type="submission" date="2021-10" db="EMBL/GenBank/DDBJ databases">
        <title>Collection of gut derived symbiotic bacterial strains cultured from healthy donors.</title>
        <authorList>
            <person name="Lin H."/>
            <person name="Littmann E."/>
            <person name="Claire K."/>
            <person name="Pamer E."/>
        </authorList>
    </citation>
    <scope>NUCLEOTIDE SEQUENCE</scope>
    <source>
        <strain evidence="3">MSK.23.4</strain>
    </source>
</reference>
<dbReference type="AlphaFoldDB" id="A0AAJ1B329"/>
<evidence type="ECO:0000313" key="4">
    <source>
        <dbReference type="Proteomes" id="UP001297422"/>
    </source>
</evidence>
<keyword evidence="1" id="KW-0812">Transmembrane</keyword>
<evidence type="ECO:0000256" key="1">
    <source>
        <dbReference type="SAM" id="Phobius"/>
    </source>
</evidence>
<dbReference type="PANTHER" id="PTHR43064:SF1">
    <property type="entry name" value="SLL1489 PROTEIN"/>
    <property type="match status" value="1"/>
</dbReference>
<dbReference type="SMART" id="SM01001">
    <property type="entry name" value="AIRC"/>
    <property type="match status" value="1"/>
</dbReference>
<dbReference type="Proteomes" id="UP001297422">
    <property type="component" value="Unassembled WGS sequence"/>
</dbReference>
<dbReference type="Pfam" id="PF00731">
    <property type="entry name" value="AIRC"/>
    <property type="match status" value="1"/>
</dbReference>
<dbReference type="RefSeq" id="WP_226973477.1">
    <property type="nucleotide sequence ID" value="NZ_JAJBNC010000149.1"/>
</dbReference>
<evidence type="ECO:0000313" key="3">
    <source>
        <dbReference type="EMBL" id="MCB5495887.1"/>
    </source>
</evidence>
<dbReference type="InterPro" id="IPR000031">
    <property type="entry name" value="PurE_dom"/>
</dbReference>
<keyword evidence="1" id="KW-0472">Membrane</keyword>
<dbReference type="EMBL" id="JAJBNC010000149">
    <property type="protein sequence ID" value="MCB5495887.1"/>
    <property type="molecule type" value="Genomic_DNA"/>
</dbReference>
<proteinExistence type="predicted"/>
<keyword evidence="1" id="KW-1133">Transmembrane helix</keyword>
<name>A0AAJ1B329_MEDGN</name>
<dbReference type="Gene3D" id="3.40.50.1970">
    <property type="match status" value="1"/>
</dbReference>
<sequence length="91" mass="9212">LFNKMDVIKRANVIIVVAGMEGALASVVGGLVDKPVIAVPTSIGYGANFNGLSALLSMLNSCASGVSVVNIDNGFGAGYMAHTINCLGGKR</sequence>
<accession>A0AAJ1B329</accession>
<feature type="non-terminal residue" evidence="3">
    <location>
        <position position="1"/>
    </location>
</feature>